<accession>M7XLH9</accession>
<organism evidence="1 2">
    <name type="scientific">Mariniradius saccharolyticus AK6</name>
    <dbReference type="NCBI Taxonomy" id="1239962"/>
    <lineage>
        <taxon>Bacteria</taxon>
        <taxon>Pseudomonadati</taxon>
        <taxon>Bacteroidota</taxon>
        <taxon>Cytophagia</taxon>
        <taxon>Cytophagales</taxon>
        <taxon>Cyclobacteriaceae</taxon>
        <taxon>Mariniradius</taxon>
    </lineage>
</organism>
<evidence type="ECO:0000313" key="1">
    <source>
        <dbReference type="EMBL" id="EMS35328.1"/>
    </source>
</evidence>
<dbReference type="Proteomes" id="UP000010953">
    <property type="component" value="Unassembled WGS sequence"/>
</dbReference>
<dbReference type="AlphaFoldDB" id="M7XLH9"/>
<reference evidence="1" key="1">
    <citation type="submission" date="2013-01" db="EMBL/GenBank/DDBJ databases">
        <title>Genome assembly of Mariniradius saccharolyticus AK6.</title>
        <authorList>
            <person name="Vaidya B."/>
            <person name="Khatri I."/>
            <person name="Tanuku N.R.S."/>
            <person name="Subramanian S."/>
            <person name="Pinnaka A."/>
        </authorList>
    </citation>
    <scope>NUCLEOTIDE SEQUENCE [LARGE SCALE GENOMIC DNA]</scope>
    <source>
        <strain evidence="1">AK6</strain>
    </source>
</reference>
<protein>
    <submittedName>
        <fullName evidence="1">Uncharacterized protein</fullName>
    </submittedName>
</protein>
<keyword evidence="2" id="KW-1185">Reference proteome</keyword>
<dbReference type="STRING" id="1239962.C943_00101"/>
<proteinExistence type="predicted"/>
<gene>
    <name evidence="1" type="ORF">C943_00101</name>
</gene>
<name>M7XLH9_9BACT</name>
<evidence type="ECO:0000313" key="2">
    <source>
        <dbReference type="Proteomes" id="UP000010953"/>
    </source>
</evidence>
<sequence length="39" mass="4481">MDILEKNLLNQGLKFSDSLFKSCIWQIHSIPFTIGRSIS</sequence>
<dbReference type="EMBL" id="AMZY02000001">
    <property type="protein sequence ID" value="EMS35328.1"/>
    <property type="molecule type" value="Genomic_DNA"/>
</dbReference>
<dbReference type="InParanoid" id="M7XLH9"/>
<comment type="caution">
    <text evidence="1">The sequence shown here is derived from an EMBL/GenBank/DDBJ whole genome shotgun (WGS) entry which is preliminary data.</text>
</comment>